<keyword evidence="3" id="KW-1185">Reference proteome</keyword>
<dbReference type="GeneID" id="81626083"/>
<dbReference type="PANTHER" id="PTHR35567:SF1">
    <property type="entry name" value="CONSERVED FUNGAL PROTEIN (AFU_ORTHOLOGUE AFUA_1G14230)"/>
    <property type="match status" value="1"/>
</dbReference>
<evidence type="ECO:0008006" key="4">
    <source>
        <dbReference type="Google" id="ProtNLM"/>
    </source>
</evidence>
<sequence length="246" mass="26576">MRIVHYLFCWLAISLVETTTAIPDPLRFTTIFSSASKQLQSISLGNCSLTGISPPLNDTKKSLPTPSPGLDLKFIALGRGTQNYSCTPSPSSQDATKDEKPVAVGAVATLFDASCIAATSLSLLHELPSIMGRAPLGPLALITELLGDMTNSSSLILGEHYFNAAGEPTFNLTMSGSDAWAISKKDASVPAPRRVKVKNACPEKGQDVAWLKLDRKQGNLIKEVYRVVTFQGSPPPRALDRMRQFW</sequence>
<protein>
    <recommendedName>
        <fullName evidence="4">Malate dehydrogenase</fullName>
    </recommendedName>
</protein>
<evidence type="ECO:0000313" key="2">
    <source>
        <dbReference type="EMBL" id="KAJ5482786.1"/>
    </source>
</evidence>
<organism evidence="2 3">
    <name type="scientific">Penicillium diatomitis</name>
    <dbReference type="NCBI Taxonomy" id="2819901"/>
    <lineage>
        <taxon>Eukaryota</taxon>
        <taxon>Fungi</taxon>
        <taxon>Dikarya</taxon>
        <taxon>Ascomycota</taxon>
        <taxon>Pezizomycotina</taxon>
        <taxon>Eurotiomycetes</taxon>
        <taxon>Eurotiomycetidae</taxon>
        <taxon>Eurotiales</taxon>
        <taxon>Aspergillaceae</taxon>
        <taxon>Penicillium</taxon>
    </lineage>
</organism>
<dbReference type="EMBL" id="JAPWDQ010000008">
    <property type="protein sequence ID" value="KAJ5482786.1"/>
    <property type="molecule type" value="Genomic_DNA"/>
</dbReference>
<dbReference type="InterPro" id="IPR021851">
    <property type="entry name" value="DUF3455"/>
</dbReference>
<dbReference type="AlphaFoldDB" id="A0A9X0BSU3"/>
<dbReference type="Pfam" id="PF11937">
    <property type="entry name" value="DUF3455"/>
    <property type="match status" value="1"/>
</dbReference>
<feature type="signal peptide" evidence="1">
    <location>
        <begin position="1"/>
        <end position="21"/>
    </location>
</feature>
<dbReference type="RefSeq" id="XP_056788758.1">
    <property type="nucleotide sequence ID" value="XM_056935834.1"/>
</dbReference>
<evidence type="ECO:0000313" key="3">
    <source>
        <dbReference type="Proteomes" id="UP001148312"/>
    </source>
</evidence>
<evidence type="ECO:0000256" key="1">
    <source>
        <dbReference type="SAM" id="SignalP"/>
    </source>
</evidence>
<dbReference type="PANTHER" id="PTHR35567">
    <property type="entry name" value="MALATE DEHYDROGENASE (AFU_ORTHOLOGUE AFUA_2G13800)"/>
    <property type="match status" value="1"/>
</dbReference>
<keyword evidence="1" id="KW-0732">Signal</keyword>
<proteinExistence type="predicted"/>
<comment type="caution">
    <text evidence="2">The sequence shown here is derived from an EMBL/GenBank/DDBJ whole genome shotgun (WGS) entry which is preliminary data.</text>
</comment>
<reference evidence="2" key="2">
    <citation type="journal article" date="2023" name="IMA Fungus">
        <title>Comparative genomic study of the Penicillium genus elucidates a diverse pangenome and 15 lateral gene transfer events.</title>
        <authorList>
            <person name="Petersen C."/>
            <person name="Sorensen T."/>
            <person name="Nielsen M.R."/>
            <person name="Sondergaard T.E."/>
            <person name="Sorensen J.L."/>
            <person name="Fitzpatrick D.A."/>
            <person name="Frisvad J.C."/>
            <person name="Nielsen K.L."/>
        </authorList>
    </citation>
    <scope>NUCLEOTIDE SEQUENCE</scope>
    <source>
        <strain evidence="2">IBT 30728</strain>
    </source>
</reference>
<dbReference type="Proteomes" id="UP001148312">
    <property type="component" value="Unassembled WGS sequence"/>
</dbReference>
<feature type="chain" id="PRO_5040828349" description="Malate dehydrogenase" evidence="1">
    <location>
        <begin position="22"/>
        <end position="246"/>
    </location>
</feature>
<accession>A0A9X0BSU3</accession>
<name>A0A9X0BSU3_9EURO</name>
<gene>
    <name evidence="2" type="ORF">N7539_006232</name>
</gene>
<reference evidence="2" key="1">
    <citation type="submission" date="2022-12" db="EMBL/GenBank/DDBJ databases">
        <authorList>
            <person name="Petersen C."/>
        </authorList>
    </citation>
    <scope>NUCLEOTIDE SEQUENCE</scope>
    <source>
        <strain evidence="2">IBT 30728</strain>
    </source>
</reference>